<dbReference type="AlphaFoldDB" id="A0A428S8K9"/>
<comment type="caution">
    <text evidence="3">The sequence shown here is derived from an EMBL/GenBank/DDBJ whole genome shotgun (WGS) entry which is preliminary data.</text>
</comment>
<proteinExistence type="predicted"/>
<dbReference type="GO" id="GO:0008270">
    <property type="term" value="F:zinc ion binding"/>
    <property type="evidence" value="ECO:0007669"/>
    <property type="project" value="InterPro"/>
</dbReference>
<name>A0A428S8K9_9HYPO</name>
<organism evidence="3 4">
    <name type="scientific">Fusarium floridanum</name>
    <dbReference type="NCBI Taxonomy" id="1325733"/>
    <lineage>
        <taxon>Eukaryota</taxon>
        <taxon>Fungi</taxon>
        <taxon>Dikarya</taxon>
        <taxon>Ascomycota</taxon>
        <taxon>Pezizomycotina</taxon>
        <taxon>Sordariomycetes</taxon>
        <taxon>Hypocreomycetidae</taxon>
        <taxon>Hypocreales</taxon>
        <taxon>Nectriaceae</taxon>
        <taxon>Fusarium</taxon>
        <taxon>Fusarium solani species complex</taxon>
    </lineage>
</organism>
<feature type="domain" description="Zn(2)-C6 fungal-type" evidence="2">
    <location>
        <begin position="8"/>
        <end position="28"/>
    </location>
</feature>
<evidence type="ECO:0000313" key="3">
    <source>
        <dbReference type="EMBL" id="RSL86161.1"/>
    </source>
</evidence>
<keyword evidence="4" id="KW-1185">Reference proteome</keyword>
<keyword evidence="1" id="KW-0539">Nucleus</keyword>
<accession>A0A428S8K9</accession>
<dbReference type="InterPro" id="IPR001138">
    <property type="entry name" value="Zn2Cys6_DnaBD"/>
</dbReference>
<dbReference type="Proteomes" id="UP000287972">
    <property type="component" value="Unassembled WGS sequence"/>
</dbReference>
<dbReference type="GO" id="GO:0000981">
    <property type="term" value="F:DNA-binding transcription factor activity, RNA polymerase II-specific"/>
    <property type="evidence" value="ECO:0007669"/>
    <property type="project" value="InterPro"/>
</dbReference>
<evidence type="ECO:0000259" key="2">
    <source>
        <dbReference type="Pfam" id="PF00172"/>
    </source>
</evidence>
<evidence type="ECO:0000313" key="4">
    <source>
        <dbReference type="Proteomes" id="UP000287972"/>
    </source>
</evidence>
<gene>
    <name evidence="3" type="ORF">CEP51_002954</name>
</gene>
<dbReference type="Pfam" id="PF00172">
    <property type="entry name" value="Zn_clus"/>
    <property type="match status" value="1"/>
</dbReference>
<dbReference type="SUPFAM" id="SSF57701">
    <property type="entry name" value="Zn2/Cys6 DNA-binding domain"/>
    <property type="match status" value="1"/>
</dbReference>
<dbReference type="EMBL" id="NKCL01000045">
    <property type="protein sequence ID" value="RSL86161.1"/>
    <property type="molecule type" value="Genomic_DNA"/>
</dbReference>
<sequence length="67" mass="7533">MPLEKAHQACRACRRLKRRCTKDLPSCSLVRILGLFGKITNISSVSVFTRHVNTPKEPSQTPSPTRL</sequence>
<dbReference type="InterPro" id="IPR036864">
    <property type="entry name" value="Zn2-C6_fun-type_DNA-bd_sf"/>
</dbReference>
<evidence type="ECO:0000256" key="1">
    <source>
        <dbReference type="ARBA" id="ARBA00023242"/>
    </source>
</evidence>
<reference evidence="3 4" key="1">
    <citation type="submission" date="2017-06" db="EMBL/GenBank/DDBJ databases">
        <title>Comparative genomic analysis of Ambrosia Fusariam Clade fungi.</title>
        <authorList>
            <person name="Stajich J.E."/>
            <person name="Carrillo J."/>
            <person name="Kijimoto T."/>
            <person name="Eskalen A."/>
            <person name="O'Donnell K."/>
            <person name="Kasson M."/>
        </authorList>
    </citation>
    <scope>NUCLEOTIDE SEQUENCE [LARGE SCALE GENOMIC DNA]</scope>
    <source>
        <strain evidence="3 4">NRRL62606</strain>
    </source>
</reference>
<protein>
    <recommendedName>
        <fullName evidence="2">Zn(2)-C6 fungal-type domain-containing protein</fullName>
    </recommendedName>
</protein>